<dbReference type="InterPro" id="IPR036047">
    <property type="entry name" value="F-box-like_dom_sf"/>
</dbReference>
<dbReference type="InterPro" id="IPR001810">
    <property type="entry name" value="F-box_dom"/>
</dbReference>
<protein>
    <recommendedName>
        <fullName evidence="2">F-box domain-containing protein</fullName>
    </recommendedName>
</protein>
<dbReference type="PANTHER" id="PTHR31293:SF12">
    <property type="entry name" value="RNI-LIKE SUPERFAMILY PROTEIN"/>
    <property type="match status" value="1"/>
</dbReference>
<gene>
    <name evidence="3" type="ORF">L1049_001104</name>
</gene>
<name>A0AAP0NAW9_LIQFO</name>
<feature type="compositionally biased region" description="Low complexity" evidence="1">
    <location>
        <begin position="8"/>
        <end position="20"/>
    </location>
</feature>
<organism evidence="3 4">
    <name type="scientific">Liquidambar formosana</name>
    <name type="common">Formosan gum</name>
    <dbReference type="NCBI Taxonomy" id="63359"/>
    <lineage>
        <taxon>Eukaryota</taxon>
        <taxon>Viridiplantae</taxon>
        <taxon>Streptophyta</taxon>
        <taxon>Embryophyta</taxon>
        <taxon>Tracheophyta</taxon>
        <taxon>Spermatophyta</taxon>
        <taxon>Magnoliopsida</taxon>
        <taxon>eudicotyledons</taxon>
        <taxon>Gunneridae</taxon>
        <taxon>Pentapetalae</taxon>
        <taxon>Saxifragales</taxon>
        <taxon>Altingiaceae</taxon>
        <taxon>Liquidambar</taxon>
    </lineage>
</organism>
<dbReference type="InterPro" id="IPR055357">
    <property type="entry name" value="LRR_At1g61320_AtMIF1"/>
</dbReference>
<dbReference type="InterPro" id="IPR055294">
    <property type="entry name" value="FBL60-like"/>
</dbReference>
<dbReference type="SUPFAM" id="SSF52047">
    <property type="entry name" value="RNI-like"/>
    <property type="match status" value="1"/>
</dbReference>
<dbReference type="Pfam" id="PF23622">
    <property type="entry name" value="LRR_At1g61320_AtMIF1"/>
    <property type="match status" value="1"/>
</dbReference>
<accession>A0AAP0NAW9</accession>
<dbReference type="Gene3D" id="1.20.1280.50">
    <property type="match status" value="1"/>
</dbReference>
<evidence type="ECO:0000259" key="2">
    <source>
        <dbReference type="PROSITE" id="PS50181"/>
    </source>
</evidence>
<sequence length="369" mass="42417">MESLGGKSSSSSISSDNNISKQRKRKHTSEGVDYISNLPKTILFYILSFLTLKDCIVMSSLSRQWKDLWTHIPQLNFSELEFIAIMAKRHIHCPQSSEVPSPHNHSQCLQHSVNVVRRKFVEFVDRTLRLHSGCTLNNFRLFFHSDAHAEWTYKIDSWVRFAMTRNIKELELDFSEGRAFRPIGLAQSYELPSCNFAPKILQTLILNCCKFRTSSFRMFASLQSVSLIQVEVLDCSIGDLTSICPVLEDLSLEYCVLPKVFLVCKHDMKIKRLSVIYCITNEQTMVPIDISTPELLTLKIVGINLMKTSVRKALNLVDAILDIRQQVADSLRRNLLGSLLTNLNPCRALYLTTWCIQVLFCYHLYYFKS</sequence>
<dbReference type="EMBL" id="JBBPBK010000015">
    <property type="protein sequence ID" value="KAK9269333.1"/>
    <property type="molecule type" value="Genomic_DNA"/>
</dbReference>
<keyword evidence="4" id="KW-1185">Reference proteome</keyword>
<feature type="region of interest" description="Disordered" evidence="1">
    <location>
        <begin position="1"/>
        <end position="26"/>
    </location>
</feature>
<evidence type="ECO:0000313" key="3">
    <source>
        <dbReference type="EMBL" id="KAK9269333.1"/>
    </source>
</evidence>
<reference evidence="3 4" key="1">
    <citation type="journal article" date="2024" name="Plant J.">
        <title>Genome sequences and population genomics reveal climatic adaptation and genomic divergence between two closely related sweetgum species.</title>
        <authorList>
            <person name="Xu W.Q."/>
            <person name="Ren C.Q."/>
            <person name="Zhang X.Y."/>
            <person name="Comes H.P."/>
            <person name="Liu X.H."/>
            <person name="Li Y.G."/>
            <person name="Kettle C.J."/>
            <person name="Jalonen R."/>
            <person name="Gaisberger H."/>
            <person name="Ma Y.Z."/>
            <person name="Qiu Y.X."/>
        </authorList>
    </citation>
    <scope>NUCLEOTIDE SEQUENCE [LARGE SCALE GENOMIC DNA]</scope>
    <source>
        <strain evidence="3">Hangzhou</strain>
    </source>
</reference>
<feature type="domain" description="F-box" evidence="2">
    <location>
        <begin position="32"/>
        <end position="80"/>
    </location>
</feature>
<dbReference type="SUPFAM" id="SSF81383">
    <property type="entry name" value="F-box domain"/>
    <property type="match status" value="1"/>
</dbReference>
<evidence type="ECO:0000256" key="1">
    <source>
        <dbReference type="SAM" id="MobiDB-lite"/>
    </source>
</evidence>
<dbReference type="PANTHER" id="PTHR31293">
    <property type="entry name" value="RNI-LIKE SUPERFAMILY PROTEIN"/>
    <property type="match status" value="1"/>
</dbReference>
<dbReference type="Pfam" id="PF00646">
    <property type="entry name" value="F-box"/>
    <property type="match status" value="1"/>
</dbReference>
<evidence type="ECO:0000313" key="4">
    <source>
        <dbReference type="Proteomes" id="UP001415857"/>
    </source>
</evidence>
<dbReference type="PROSITE" id="PS50181">
    <property type="entry name" value="FBOX"/>
    <property type="match status" value="1"/>
</dbReference>
<dbReference type="Proteomes" id="UP001415857">
    <property type="component" value="Unassembled WGS sequence"/>
</dbReference>
<dbReference type="AlphaFoldDB" id="A0AAP0NAW9"/>
<proteinExistence type="predicted"/>
<comment type="caution">
    <text evidence="3">The sequence shown here is derived from an EMBL/GenBank/DDBJ whole genome shotgun (WGS) entry which is preliminary data.</text>
</comment>